<sequence length="132" mass="14649">MWVTFSRGLCPVLCLGQRSHTQEGALPRPSISAEPGSVIPRGRPVTIVCQGPARAQEFCLEKEGRPQIWGKRTMSPSEQEARFLFPSMRGFWRTGFNNHSDLAVAMLTPLQGGLRTAQEWGSTLQVFSFSRG</sequence>
<reference evidence="3" key="1">
    <citation type="submission" date="2025-08" db="UniProtKB">
        <authorList>
            <consortium name="Ensembl"/>
        </authorList>
    </citation>
    <scope>IDENTIFICATION</scope>
</reference>
<dbReference type="Proteomes" id="UP000694422">
    <property type="component" value="Unplaced"/>
</dbReference>
<evidence type="ECO:0000256" key="2">
    <source>
        <dbReference type="ARBA" id="ARBA00023319"/>
    </source>
</evidence>
<dbReference type="Gene3D" id="2.60.40.10">
    <property type="entry name" value="Immunoglobulins"/>
    <property type="match status" value="1"/>
</dbReference>
<dbReference type="PANTHER" id="PTHR11738:SF129">
    <property type="entry name" value="LEUKOCYTE-ASSOCIATED IMMUNOGLOBULIN-LIKE RECEPTOR 1"/>
    <property type="match status" value="1"/>
</dbReference>
<accession>A0A8C9QLI9</accession>
<dbReference type="PANTHER" id="PTHR11738">
    <property type="entry name" value="MHC CLASS I NK CELL RECEPTOR"/>
    <property type="match status" value="1"/>
</dbReference>
<evidence type="ECO:0000256" key="1">
    <source>
        <dbReference type="ARBA" id="ARBA00023157"/>
    </source>
</evidence>
<evidence type="ECO:0000313" key="4">
    <source>
        <dbReference type="Proteomes" id="UP000694422"/>
    </source>
</evidence>
<dbReference type="GO" id="GO:0002764">
    <property type="term" value="P:immune response-regulating signaling pathway"/>
    <property type="evidence" value="ECO:0007669"/>
    <property type="project" value="TreeGrafter"/>
</dbReference>
<dbReference type="SUPFAM" id="SSF48726">
    <property type="entry name" value="Immunoglobulin"/>
    <property type="match status" value="1"/>
</dbReference>
<evidence type="ECO:0000313" key="3">
    <source>
        <dbReference type="Ensembl" id="ENSSDAP00000026592.1"/>
    </source>
</evidence>
<keyword evidence="4" id="KW-1185">Reference proteome</keyword>
<dbReference type="InterPro" id="IPR036179">
    <property type="entry name" value="Ig-like_dom_sf"/>
</dbReference>
<keyword evidence="2" id="KW-0393">Immunoglobulin domain</keyword>
<dbReference type="GO" id="GO:0005886">
    <property type="term" value="C:plasma membrane"/>
    <property type="evidence" value="ECO:0007669"/>
    <property type="project" value="TreeGrafter"/>
</dbReference>
<dbReference type="InterPro" id="IPR050412">
    <property type="entry name" value="Ig-like_Receptors_ImmuneReg"/>
</dbReference>
<proteinExistence type="predicted"/>
<keyword evidence="1" id="KW-1015">Disulfide bond</keyword>
<reference evidence="3" key="2">
    <citation type="submission" date="2025-09" db="UniProtKB">
        <authorList>
            <consortium name="Ensembl"/>
        </authorList>
    </citation>
    <scope>IDENTIFICATION</scope>
</reference>
<dbReference type="Ensembl" id="ENSSDAT00000030402.1">
    <property type="protein sequence ID" value="ENSSDAP00000026592.1"/>
    <property type="gene ID" value="ENSSDAG00000024121.1"/>
</dbReference>
<dbReference type="AlphaFoldDB" id="A0A8C9QLI9"/>
<name>A0A8C9QLI9_SPEDA</name>
<dbReference type="InterPro" id="IPR013783">
    <property type="entry name" value="Ig-like_fold"/>
</dbReference>
<organism evidence="3 4">
    <name type="scientific">Spermophilus dauricus</name>
    <name type="common">Daurian ground squirrel</name>
    <dbReference type="NCBI Taxonomy" id="99837"/>
    <lineage>
        <taxon>Eukaryota</taxon>
        <taxon>Metazoa</taxon>
        <taxon>Chordata</taxon>
        <taxon>Craniata</taxon>
        <taxon>Vertebrata</taxon>
        <taxon>Euteleostomi</taxon>
        <taxon>Mammalia</taxon>
        <taxon>Eutheria</taxon>
        <taxon>Euarchontoglires</taxon>
        <taxon>Glires</taxon>
        <taxon>Rodentia</taxon>
        <taxon>Sciuromorpha</taxon>
        <taxon>Sciuridae</taxon>
        <taxon>Xerinae</taxon>
        <taxon>Marmotini</taxon>
        <taxon>Spermophilus</taxon>
    </lineage>
</organism>
<protein>
    <submittedName>
        <fullName evidence="3">Uncharacterized protein</fullName>
    </submittedName>
</protein>